<feature type="domain" description="Reverse transcriptase zinc-binding" evidence="1">
    <location>
        <begin position="48"/>
        <end position="132"/>
    </location>
</feature>
<dbReference type="AlphaFoldDB" id="A0A9W7LI42"/>
<evidence type="ECO:0000259" key="1">
    <source>
        <dbReference type="Pfam" id="PF13966"/>
    </source>
</evidence>
<evidence type="ECO:0000313" key="3">
    <source>
        <dbReference type="Proteomes" id="UP001165190"/>
    </source>
</evidence>
<proteinExistence type="predicted"/>
<protein>
    <recommendedName>
        <fullName evidence="1">Reverse transcriptase zinc-binding domain-containing protein</fullName>
    </recommendedName>
</protein>
<dbReference type="EMBL" id="BSYR01000003">
    <property type="protein sequence ID" value="GMI64939.1"/>
    <property type="molecule type" value="Genomic_DNA"/>
</dbReference>
<dbReference type="Proteomes" id="UP001165190">
    <property type="component" value="Unassembled WGS sequence"/>
</dbReference>
<dbReference type="Pfam" id="PF13966">
    <property type="entry name" value="zf-RVT"/>
    <property type="match status" value="1"/>
</dbReference>
<comment type="caution">
    <text evidence="2">The sequence shown here is derived from an EMBL/GenBank/DDBJ whole genome shotgun (WGS) entry which is preliminary data.</text>
</comment>
<organism evidence="2 3">
    <name type="scientific">Hibiscus trionum</name>
    <name type="common">Flower of an hour</name>
    <dbReference type="NCBI Taxonomy" id="183268"/>
    <lineage>
        <taxon>Eukaryota</taxon>
        <taxon>Viridiplantae</taxon>
        <taxon>Streptophyta</taxon>
        <taxon>Embryophyta</taxon>
        <taxon>Tracheophyta</taxon>
        <taxon>Spermatophyta</taxon>
        <taxon>Magnoliopsida</taxon>
        <taxon>eudicotyledons</taxon>
        <taxon>Gunneridae</taxon>
        <taxon>Pentapetalae</taxon>
        <taxon>rosids</taxon>
        <taxon>malvids</taxon>
        <taxon>Malvales</taxon>
        <taxon>Malvaceae</taxon>
        <taxon>Malvoideae</taxon>
        <taxon>Hibiscus</taxon>
    </lineage>
</organism>
<reference evidence="2" key="1">
    <citation type="submission" date="2023-05" db="EMBL/GenBank/DDBJ databases">
        <title>Genome and transcriptome analyses reveal genes involved in the formation of fine ridges on petal epidermal cells in Hibiscus trionum.</title>
        <authorList>
            <person name="Koshimizu S."/>
            <person name="Masuda S."/>
            <person name="Ishii T."/>
            <person name="Shirasu K."/>
            <person name="Hoshino A."/>
            <person name="Arita M."/>
        </authorList>
    </citation>
    <scope>NUCLEOTIDE SEQUENCE</scope>
    <source>
        <strain evidence="2">Hamamatsu line</strain>
    </source>
</reference>
<keyword evidence="3" id="KW-1185">Reference proteome</keyword>
<accession>A0A9W7LI42</accession>
<dbReference type="OrthoDB" id="998849at2759"/>
<name>A0A9W7LI42_HIBTR</name>
<sequence>MMQDKPEWDEQRVLNVFNAEDAQNILLCPIAPTCEEMALWERHMTGAYSTHSGYNWFLKRNSIQQEHPRIWHRIAKLKTLPKIKSFAWRACHEALPTGKRLLEVGLGDSVCRLCTQDIETTVHALRDCLRVKEILELSGVSSRIHNGGHMSLKEWFEDAFPKMHITQFTTMVVLLWNVESREQDGA</sequence>
<gene>
    <name evidence="2" type="ORF">HRI_000163200</name>
</gene>
<evidence type="ECO:0000313" key="2">
    <source>
        <dbReference type="EMBL" id="GMI64939.1"/>
    </source>
</evidence>
<dbReference type="InterPro" id="IPR026960">
    <property type="entry name" value="RVT-Znf"/>
</dbReference>